<dbReference type="PANTHER" id="PTHR33223">
    <property type="entry name" value="CCHC-TYPE DOMAIN-CONTAINING PROTEIN"/>
    <property type="match status" value="1"/>
</dbReference>
<feature type="domain" description="Retrotransposon gag" evidence="1">
    <location>
        <begin position="38"/>
        <end position="125"/>
    </location>
</feature>
<dbReference type="OrthoDB" id="1752139at2759"/>
<accession>A0A2U1P9N1</accession>
<reference evidence="2 3" key="1">
    <citation type="journal article" date="2018" name="Mol. Plant">
        <title>The genome of Artemisia annua provides insight into the evolution of Asteraceae family and artemisinin biosynthesis.</title>
        <authorList>
            <person name="Shen Q."/>
            <person name="Zhang L."/>
            <person name="Liao Z."/>
            <person name="Wang S."/>
            <person name="Yan T."/>
            <person name="Shi P."/>
            <person name="Liu M."/>
            <person name="Fu X."/>
            <person name="Pan Q."/>
            <person name="Wang Y."/>
            <person name="Lv Z."/>
            <person name="Lu X."/>
            <person name="Zhang F."/>
            <person name="Jiang W."/>
            <person name="Ma Y."/>
            <person name="Chen M."/>
            <person name="Hao X."/>
            <person name="Li L."/>
            <person name="Tang Y."/>
            <person name="Lv G."/>
            <person name="Zhou Y."/>
            <person name="Sun X."/>
            <person name="Brodelius P.E."/>
            <person name="Rose J.K.C."/>
            <person name="Tang K."/>
        </authorList>
    </citation>
    <scope>NUCLEOTIDE SEQUENCE [LARGE SCALE GENOMIC DNA]</scope>
    <source>
        <strain evidence="3">cv. Huhao1</strain>
        <tissue evidence="2">Leaf</tissue>
    </source>
</reference>
<evidence type="ECO:0000313" key="3">
    <source>
        <dbReference type="Proteomes" id="UP000245207"/>
    </source>
</evidence>
<dbReference type="Pfam" id="PF03732">
    <property type="entry name" value="Retrotrans_gag"/>
    <property type="match status" value="1"/>
</dbReference>
<dbReference type="Proteomes" id="UP000245207">
    <property type="component" value="Unassembled WGS sequence"/>
</dbReference>
<dbReference type="InterPro" id="IPR005162">
    <property type="entry name" value="Retrotrans_gag_dom"/>
</dbReference>
<organism evidence="2 3">
    <name type="scientific">Artemisia annua</name>
    <name type="common">Sweet wormwood</name>
    <dbReference type="NCBI Taxonomy" id="35608"/>
    <lineage>
        <taxon>Eukaryota</taxon>
        <taxon>Viridiplantae</taxon>
        <taxon>Streptophyta</taxon>
        <taxon>Embryophyta</taxon>
        <taxon>Tracheophyta</taxon>
        <taxon>Spermatophyta</taxon>
        <taxon>Magnoliopsida</taxon>
        <taxon>eudicotyledons</taxon>
        <taxon>Gunneridae</taxon>
        <taxon>Pentapetalae</taxon>
        <taxon>asterids</taxon>
        <taxon>campanulids</taxon>
        <taxon>Asterales</taxon>
        <taxon>Asteraceae</taxon>
        <taxon>Asteroideae</taxon>
        <taxon>Anthemideae</taxon>
        <taxon>Artemisiinae</taxon>
        <taxon>Artemisia</taxon>
    </lineage>
</organism>
<proteinExistence type="predicted"/>
<evidence type="ECO:0000259" key="1">
    <source>
        <dbReference type="Pfam" id="PF03732"/>
    </source>
</evidence>
<comment type="caution">
    <text evidence="2">The sequence shown here is derived from an EMBL/GenBank/DDBJ whole genome shotgun (WGS) entry which is preliminary data.</text>
</comment>
<dbReference type="PANTHER" id="PTHR33223:SF11">
    <property type="entry name" value="ELEMENT PROTEIN, PUTATIVE-RELATED"/>
    <property type="match status" value="1"/>
</dbReference>
<dbReference type="AlphaFoldDB" id="A0A2U1P9N1"/>
<evidence type="ECO:0000313" key="2">
    <source>
        <dbReference type="EMBL" id="PWA82456.1"/>
    </source>
</evidence>
<dbReference type="EMBL" id="PKPP01001470">
    <property type="protein sequence ID" value="PWA82456.1"/>
    <property type="molecule type" value="Genomic_DNA"/>
</dbReference>
<gene>
    <name evidence="2" type="ORF">CTI12_AA135640</name>
</gene>
<keyword evidence="3" id="KW-1185">Reference proteome</keyword>
<protein>
    <submittedName>
        <fullName evidence="2">Retrotransposon gag domain-containing protein</fullName>
    </submittedName>
</protein>
<name>A0A2U1P9N1_ARTAN</name>
<sequence length="168" mass="19553">MLDNIQLYDEIEDPEDHIKVFQMTACAHNWDMATQCHMFRFTLTGAARVLFKNIPQESISSYRELRDAFLEAFLKMERHNKKDKKIHCARQGSKESVEGFTKRPLAESRKAKGMPDAVKLAKFMNKISNPGLINHLHKSIPESVEEMVKANMSYRRGEEAARNLEQWR</sequence>